<name>A0A8H7CLB3_9AGAR</name>
<evidence type="ECO:0000256" key="1">
    <source>
        <dbReference type="SAM" id="MobiDB-lite"/>
    </source>
</evidence>
<proteinExistence type="predicted"/>
<feature type="region of interest" description="Disordered" evidence="1">
    <location>
        <begin position="99"/>
        <end position="118"/>
    </location>
</feature>
<organism evidence="2 3">
    <name type="scientific">Mycena sanguinolenta</name>
    <dbReference type="NCBI Taxonomy" id="230812"/>
    <lineage>
        <taxon>Eukaryota</taxon>
        <taxon>Fungi</taxon>
        <taxon>Dikarya</taxon>
        <taxon>Basidiomycota</taxon>
        <taxon>Agaricomycotina</taxon>
        <taxon>Agaricomycetes</taxon>
        <taxon>Agaricomycetidae</taxon>
        <taxon>Agaricales</taxon>
        <taxon>Marasmiineae</taxon>
        <taxon>Mycenaceae</taxon>
        <taxon>Mycena</taxon>
    </lineage>
</organism>
<keyword evidence="3" id="KW-1185">Reference proteome</keyword>
<dbReference type="OrthoDB" id="3104292at2759"/>
<gene>
    <name evidence="2" type="ORF">MSAN_02049400</name>
</gene>
<reference evidence="2" key="1">
    <citation type="submission" date="2020-05" db="EMBL/GenBank/DDBJ databases">
        <title>Mycena genomes resolve the evolution of fungal bioluminescence.</title>
        <authorList>
            <person name="Tsai I.J."/>
        </authorList>
    </citation>
    <scope>NUCLEOTIDE SEQUENCE</scope>
    <source>
        <strain evidence="2">160909Yilan</strain>
    </source>
</reference>
<dbReference type="AlphaFoldDB" id="A0A8H7CLB3"/>
<feature type="compositionally biased region" description="Basic residues" evidence="1">
    <location>
        <begin position="1"/>
        <end position="11"/>
    </location>
</feature>
<dbReference type="EMBL" id="JACAZH010000026">
    <property type="protein sequence ID" value="KAF7341934.1"/>
    <property type="molecule type" value="Genomic_DNA"/>
</dbReference>
<accession>A0A8H7CLB3</accession>
<comment type="caution">
    <text evidence="2">The sequence shown here is derived from an EMBL/GenBank/DDBJ whole genome shotgun (WGS) entry which is preliminary data.</text>
</comment>
<feature type="region of interest" description="Disordered" evidence="1">
    <location>
        <begin position="1"/>
        <end position="79"/>
    </location>
</feature>
<sequence length="246" mass="25575">MPSKGKKRKAPAAHVHLPALGGKPKANQIVLKPARDDVGRIDGDSGRTTGRDGQLGQGDRGNLVEGNVEGKARGDPKPSQLEIVLEAMGSVAMIGGIGGEAGNVPGSDEQRMEGGRGEGNYLSSTFVYHMAARGHGVVGGIGGTGDGVPGGTGGGNTVHHDYMWYDFGDTTAVPTTKIGKFCADYSLEDALEPLEEYGITTANALFELEKEDLPKLEDLGLKGGHIAGLKNALKKLVAQSKTESRT</sequence>
<evidence type="ECO:0000313" key="2">
    <source>
        <dbReference type="EMBL" id="KAF7341934.1"/>
    </source>
</evidence>
<protein>
    <submittedName>
        <fullName evidence="2">Uncharacterized protein</fullName>
    </submittedName>
</protein>
<evidence type="ECO:0000313" key="3">
    <source>
        <dbReference type="Proteomes" id="UP000623467"/>
    </source>
</evidence>
<feature type="compositionally biased region" description="Basic and acidic residues" evidence="1">
    <location>
        <begin position="33"/>
        <end position="45"/>
    </location>
</feature>
<dbReference type="Proteomes" id="UP000623467">
    <property type="component" value="Unassembled WGS sequence"/>
</dbReference>